<accession>A0A6G0TMM2</accession>
<dbReference type="EMBL" id="VYZN01000025">
    <property type="protein sequence ID" value="KAE9535755.1"/>
    <property type="molecule type" value="Genomic_DNA"/>
</dbReference>
<evidence type="ECO:0000313" key="2">
    <source>
        <dbReference type="Proteomes" id="UP000475862"/>
    </source>
</evidence>
<proteinExistence type="predicted"/>
<protein>
    <submittedName>
        <fullName evidence="1">Uncharacterized protein</fullName>
    </submittedName>
</protein>
<dbReference type="AlphaFoldDB" id="A0A6G0TMM2"/>
<comment type="caution">
    <text evidence="1">The sequence shown here is derived from an EMBL/GenBank/DDBJ whole genome shotgun (WGS) entry which is preliminary data.</text>
</comment>
<dbReference type="Proteomes" id="UP000475862">
    <property type="component" value="Unassembled WGS sequence"/>
</dbReference>
<reference evidence="1 2" key="1">
    <citation type="submission" date="2019-08" db="EMBL/GenBank/DDBJ databases">
        <title>The genome of the soybean aphid Biotype 1, its phylome, world population structure and adaptation to the North American continent.</title>
        <authorList>
            <person name="Giordano R."/>
            <person name="Donthu R.K."/>
            <person name="Hernandez A.G."/>
            <person name="Wright C.L."/>
            <person name="Zimin A.V."/>
        </authorList>
    </citation>
    <scope>NUCLEOTIDE SEQUENCE [LARGE SCALE GENOMIC DNA]</scope>
    <source>
        <tissue evidence="1">Whole aphids</tissue>
    </source>
</reference>
<keyword evidence="2" id="KW-1185">Reference proteome</keyword>
<sequence>MTEMDRTCIFPDEFIMSVKFESNDIYNRRTRIIVKSIHSSLRSTVGVLTTNSREKGQKHVNKTSAEVAEVVACREKSSEQQLFLPFSALYRNVCIKTLSSLSTTTKCFGFGITIRLIYYCTDMRQNTEDDRRSSSYAIGGTTCDKCTLGYFIMSINLKDIRKKFGVSKKSETPIKVKD</sequence>
<evidence type="ECO:0000313" key="1">
    <source>
        <dbReference type="EMBL" id="KAE9535755.1"/>
    </source>
</evidence>
<gene>
    <name evidence="1" type="ORF">AGLY_007656</name>
</gene>
<dbReference type="OrthoDB" id="10570418at2759"/>
<name>A0A6G0TMM2_APHGL</name>
<organism evidence="1 2">
    <name type="scientific">Aphis glycines</name>
    <name type="common">Soybean aphid</name>
    <dbReference type="NCBI Taxonomy" id="307491"/>
    <lineage>
        <taxon>Eukaryota</taxon>
        <taxon>Metazoa</taxon>
        <taxon>Ecdysozoa</taxon>
        <taxon>Arthropoda</taxon>
        <taxon>Hexapoda</taxon>
        <taxon>Insecta</taxon>
        <taxon>Pterygota</taxon>
        <taxon>Neoptera</taxon>
        <taxon>Paraneoptera</taxon>
        <taxon>Hemiptera</taxon>
        <taxon>Sternorrhyncha</taxon>
        <taxon>Aphidomorpha</taxon>
        <taxon>Aphidoidea</taxon>
        <taxon>Aphididae</taxon>
        <taxon>Aphidini</taxon>
        <taxon>Aphis</taxon>
        <taxon>Aphis</taxon>
    </lineage>
</organism>